<dbReference type="PANTHER" id="PTHR43537">
    <property type="entry name" value="TRANSCRIPTIONAL REGULATOR, GNTR FAMILY"/>
    <property type="match status" value="1"/>
</dbReference>
<protein>
    <submittedName>
        <fullName evidence="5 6">Transcriptional regulator</fullName>
    </submittedName>
</protein>
<evidence type="ECO:0000313" key="6">
    <source>
        <dbReference type="EMBL" id="SDX42641.1"/>
    </source>
</evidence>
<keyword evidence="3" id="KW-0804">Transcription</keyword>
<evidence type="ECO:0000256" key="3">
    <source>
        <dbReference type="ARBA" id="ARBA00023163"/>
    </source>
</evidence>
<dbReference type="EMBL" id="BNAB01000013">
    <property type="protein sequence ID" value="GHE03468.1"/>
    <property type="molecule type" value="Genomic_DNA"/>
</dbReference>
<dbReference type="SMART" id="SM00895">
    <property type="entry name" value="FCD"/>
    <property type="match status" value="1"/>
</dbReference>
<evidence type="ECO:0000313" key="5">
    <source>
        <dbReference type="EMBL" id="GHE03468.1"/>
    </source>
</evidence>
<sequence>MAVRKADVVERVYARLKRRAIEFGFAPGEKVKEGVLAAEFGVSRTPVREALNRLSTEGFVTFVPNRGFYCRKVDTDQIAQIYAVRAALEVWAFRCACAATPEGDLAAFHARWGGKDVVAGFETLDIYDSRFHSGMAALCGNRVLLQELREIDEKILAFRSLELPDIRRRDQMLAEHGQILSALVSRDAAGGSAMLERHILNGAEKAIAAAGMKFGTPDRA</sequence>
<evidence type="ECO:0000259" key="4">
    <source>
        <dbReference type="PROSITE" id="PS50949"/>
    </source>
</evidence>
<evidence type="ECO:0000256" key="2">
    <source>
        <dbReference type="ARBA" id="ARBA00023125"/>
    </source>
</evidence>
<organism evidence="5 8">
    <name type="scientific">Allgaiera indica</name>
    <dbReference type="NCBI Taxonomy" id="765699"/>
    <lineage>
        <taxon>Bacteria</taxon>
        <taxon>Pseudomonadati</taxon>
        <taxon>Pseudomonadota</taxon>
        <taxon>Alphaproteobacteria</taxon>
        <taxon>Rhodobacterales</taxon>
        <taxon>Paracoccaceae</taxon>
        <taxon>Allgaiera</taxon>
    </lineage>
</organism>
<proteinExistence type="predicted"/>
<keyword evidence="2 6" id="KW-0238">DNA-binding</keyword>
<dbReference type="PRINTS" id="PR00035">
    <property type="entry name" value="HTHGNTR"/>
</dbReference>
<dbReference type="PROSITE" id="PS50949">
    <property type="entry name" value="HTH_GNTR"/>
    <property type="match status" value="1"/>
</dbReference>
<dbReference type="InterPro" id="IPR008920">
    <property type="entry name" value="TF_FadR/GntR_C"/>
</dbReference>
<evidence type="ECO:0000313" key="7">
    <source>
        <dbReference type="Proteomes" id="UP000199541"/>
    </source>
</evidence>
<dbReference type="CDD" id="cd07377">
    <property type="entry name" value="WHTH_GntR"/>
    <property type="match status" value="1"/>
</dbReference>
<dbReference type="InterPro" id="IPR036390">
    <property type="entry name" value="WH_DNA-bd_sf"/>
</dbReference>
<reference evidence="5" key="1">
    <citation type="journal article" date="2014" name="Int. J. Syst. Evol. Microbiol.">
        <title>Complete genome sequence of Corynebacterium casei LMG S-19264T (=DSM 44701T), isolated from a smear-ripened cheese.</title>
        <authorList>
            <consortium name="US DOE Joint Genome Institute (JGI-PGF)"/>
            <person name="Walter F."/>
            <person name="Albersmeier A."/>
            <person name="Kalinowski J."/>
            <person name="Ruckert C."/>
        </authorList>
    </citation>
    <scope>NUCLEOTIDE SEQUENCE</scope>
    <source>
        <strain evidence="5">CGMCC 1.10859</strain>
    </source>
</reference>
<dbReference type="EMBL" id="FNOB01000016">
    <property type="protein sequence ID" value="SDX42641.1"/>
    <property type="molecule type" value="Genomic_DNA"/>
</dbReference>
<dbReference type="Proteomes" id="UP000199541">
    <property type="component" value="Unassembled WGS sequence"/>
</dbReference>
<reference evidence="5" key="3">
    <citation type="submission" date="2023-06" db="EMBL/GenBank/DDBJ databases">
        <authorList>
            <person name="Sun Q."/>
            <person name="Zhou Y."/>
        </authorList>
    </citation>
    <scope>NUCLEOTIDE SEQUENCE</scope>
    <source>
        <strain evidence="5">CGMCC 1.10859</strain>
    </source>
</reference>
<dbReference type="InterPro" id="IPR011711">
    <property type="entry name" value="GntR_C"/>
</dbReference>
<dbReference type="PANTHER" id="PTHR43537:SF45">
    <property type="entry name" value="GNTR FAMILY REGULATORY PROTEIN"/>
    <property type="match status" value="1"/>
</dbReference>
<evidence type="ECO:0000313" key="8">
    <source>
        <dbReference type="Proteomes" id="UP000634647"/>
    </source>
</evidence>
<keyword evidence="1" id="KW-0805">Transcription regulation</keyword>
<accession>A0AAN4USL5</accession>
<keyword evidence="7" id="KW-1185">Reference proteome</keyword>
<comment type="caution">
    <text evidence="5">The sequence shown here is derived from an EMBL/GenBank/DDBJ whole genome shotgun (WGS) entry which is preliminary data.</text>
</comment>
<gene>
    <name evidence="5" type="ORF">GCM10008024_26940</name>
    <name evidence="6" type="ORF">SAMN05444006_1165</name>
</gene>
<dbReference type="SUPFAM" id="SSF48008">
    <property type="entry name" value="GntR ligand-binding domain-like"/>
    <property type="match status" value="1"/>
</dbReference>
<name>A0AAN4USL5_9RHOB</name>
<dbReference type="InterPro" id="IPR000524">
    <property type="entry name" value="Tscrpt_reg_HTH_GntR"/>
</dbReference>
<dbReference type="InterPro" id="IPR036388">
    <property type="entry name" value="WH-like_DNA-bd_sf"/>
</dbReference>
<dbReference type="AlphaFoldDB" id="A0AAN4USL5"/>
<evidence type="ECO:0000256" key="1">
    <source>
        <dbReference type="ARBA" id="ARBA00023015"/>
    </source>
</evidence>
<dbReference type="GO" id="GO:0003700">
    <property type="term" value="F:DNA-binding transcription factor activity"/>
    <property type="evidence" value="ECO:0007669"/>
    <property type="project" value="InterPro"/>
</dbReference>
<feature type="domain" description="HTH gntR-type" evidence="4">
    <location>
        <begin position="6"/>
        <end position="73"/>
    </location>
</feature>
<dbReference type="Proteomes" id="UP000634647">
    <property type="component" value="Unassembled WGS sequence"/>
</dbReference>
<dbReference type="SMART" id="SM00345">
    <property type="entry name" value="HTH_GNTR"/>
    <property type="match status" value="1"/>
</dbReference>
<dbReference type="Pfam" id="PF07729">
    <property type="entry name" value="FCD"/>
    <property type="match status" value="1"/>
</dbReference>
<dbReference type="Pfam" id="PF00392">
    <property type="entry name" value="GntR"/>
    <property type="match status" value="1"/>
</dbReference>
<dbReference type="GO" id="GO:0003677">
    <property type="term" value="F:DNA binding"/>
    <property type="evidence" value="ECO:0007669"/>
    <property type="project" value="UniProtKB-KW"/>
</dbReference>
<dbReference type="RefSeq" id="WP_051645797.1">
    <property type="nucleotide sequence ID" value="NZ_BNAB01000013.1"/>
</dbReference>
<dbReference type="Gene3D" id="1.20.120.530">
    <property type="entry name" value="GntR ligand-binding domain-like"/>
    <property type="match status" value="1"/>
</dbReference>
<reference evidence="6 7" key="2">
    <citation type="submission" date="2016-10" db="EMBL/GenBank/DDBJ databases">
        <authorList>
            <person name="Varghese N."/>
            <person name="Submissions S."/>
        </authorList>
    </citation>
    <scope>NUCLEOTIDE SEQUENCE [LARGE SCALE GENOMIC DNA]</scope>
    <source>
        <strain evidence="6 7">DSM 24802</strain>
    </source>
</reference>
<dbReference type="SUPFAM" id="SSF46785">
    <property type="entry name" value="Winged helix' DNA-binding domain"/>
    <property type="match status" value="1"/>
</dbReference>
<dbReference type="Gene3D" id="1.10.10.10">
    <property type="entry name" value="Winged helix-like DNA-binding domain superfamily/Winged helix DNA-binding domain"/>
    <property type="match status" value="1"/>
</dbReference>